<dbReference type="InterPro" id="IPR004821">
    <property type="entry name" value="Cyt_trans-like"/>
</dbReference>
<dbReference type="SMART" id="SM00904">
    <property type="entry name" value="Flavokinase"/>
    <property type="match status" value="1"/>
</dbReference>
<comment type="pathway">
    <text evidence="3 15">Cofactor biosynthesis; FMN biosynthesis; FMN from riboflavin (ATP route): step 1/1.</text>
</comment>
<dbReference type="EC" id="2.7.1.26" evidence="15"/>
<evidence type="ECO:0000256" key="10">
    <source>
        <dbReference type="ARBA" id="ARBA00022827"/>
    </source>
</evidence>
<keyword evidence="5 15" id="KW-0288">FMN</keyword>
<keyword evidence="7 15" id="KW-0548">Nucleotidyltransferase</keyword>
<keyword evidence="4 15" id="KW-0285">Flavoprotein</keyword>
<evidence type="ECO:0000256" key="12">
    <source>
        <dbReference type="ARBA" id="ARBA00023268"/>
    </source>
</evidence>
<dbReference type="InterPro" id="IPR014729">
    <property type="entry name" value="Rossmann-like_a/b/a_fold"/>
</dbReference>
<dbReference type="Pfam" id="PF06574">
    <property type="entry name" value="FAD_syn"/>
    <property type="match status" value="1"/>
</dbReference>
<keyword evidence="12" id="KW-0511">Multifunctional enzyme</keyword>
<reference evidence="17 18" key="1">
    <citation type="submission" date="2018-11" db="EMBL/GenBank/DDBJ databases">
        <title>Draft genome sequence of Ferruginibacter sp. BO-59.</title>
        <authorList>
            <person name="Im W.T."/>
        </authorList>
    </citation>
    <scope>NUCLEOTIDE SEQUENCE [LARGE SCALE GENOMIC DNA]</scope>
    <source>
        <strain evidence="17 18">BO-59</strain>
    </source>
</reference>
<evidence type="ECO:0000256" key="2">
    <source>
        <dbReference type="ARBA" id="ARBA00004726"/>
    </source>
</evidence>
<dbReference type="GO" id="GO:0008531">
    <property type="term" value="F:riboflavin kinase activity"/>
    <property type="evidence" value="ECO:0007669"/>
    <property type="project" value="UniProtKB-UniRule"/>
</dbReference>
<dbReference type="GO" id="GO:0006747">
    <property type="term" value="P:FAD biosynthetic process"/>
    <property type="evidence" value="ECO:0007669"/>
    <property type="project" value="UniProtKB-UniRule"/>
</dbReference>
<dbReference type="UniPathway" id="UPA00276">
    <property type="reaction ID" value="UER00406"/>
</dbReference>
<dbReference type="EMBL" id="RJJR01000007">
    <property type="protein sequence ID" value="RNI36609.1"/>
    <property type="molecule type" value="Genomic_DNA"/>
</dbReference>
<comment type="caution">
    <text evidence="17">The sequence shown here is derived from an EMBL/GenBank/DDBJ whole genome shotgun (WGS) entry which is preliminary data.</text>
</comment>
<comment type="similarity">
    <text evidence="15">Belongs to the ribF family.</text>
</comment>
<dbReference type="PANTHER" id="PTHR22749:SF6">
    <property type="entry name" value="RIBOFLAVIN KINASE"/>
    <property type="match status" value="1"/>
</dbReference>
<evidence type="ECO:0000313" key="18">
    <source>
        <dbReference type="Proteomes" id="UP000267223"/>
    </source>
</evidence>
<dbReference type="SUPFAM" id="SSF52374">
    <property type="entry name" value="Nucleotidylyl transferase"/>
    <property type="match status" value="1"/>
</dbReference>
<dbReference type="GO" id="GO:0009398">
    <property type="term" value="P:FMN biosynthetic process"/>
    <property type="evidence" value="ECO:0007669"/>
    <property type="project" value="UniProtKB-UniRule"/>
</dbReference>
<proteinExistence type="inferred from homology"/>
<comment type="function">
    <text evidence="1">Catalyzes the phosphorylation of riboflavin to FMN followed by the adenylation of FMN to FAD.</text>
</comment>
<dbReference type="RefSeq" id="WP_123120527.1">
    <property type="nucleotide sequence ID" value="NZ_RJJR01000007.1"/>
</dbReference>
<evidence type="ECO:0000256" key="1">
    <source>
        <dbReference type="ARBA" id="ARBA00002121"/>
    </source>
</evidence>
<keyword evidence="9 15" id="KW-0418">Kinase</keyword>
<feature type="domain" description="Riboflavin kinase" evidence="16">
    <location>
        <begin position="185"/>
        <end position="322"/>
    </location>
</feature>
<dbReference type="GO" id="GO:0003919">
    <property type="term" value="F:FMN adenylyltransferase activity"/>
    <property type="evidence" value="ECO:0007669"/>
    <property type="project" value="UniProtKB-UniRule"/>
</dbReference>
<keyword evidence="18" id="KW-1185">Reference proteome</keyword>
<evidence type="ECO:0000256" key="9">
    <source>
        <dbReference type="ARBA" id="ARBA00022777"/>
    </source>
</evidence>
<dbReference type="UniPathway" id="UPA00277">
    <property type="reaction ID" value="UER00407"/>
</dbReference>
<dbReference type="SUPFAM" id="SSF82114">
    <property type="entry name" value="Riboflavin kinase-like"/>
    <property type="match status" value="1"/>
</dbReference>
<dbReference type="InterPro" id="IPR015865">
    <property type="entry name" value="Riboflavin_kinase_bac/euk"/>
</dbReference>
<evidence type="ECO:0000256" key="3">
    <source>
        <dbReference type="ARBA" id="ARBA00005201"/>
    </source>
</evidence>
<protein>
    <recommendedName>
        <fullName evidence="15">Riboflavin biosynthesis protein</fullName>
    </recommendedName>
    <domain>
        <recommendedName>
            <fullName evidence="15">Riboflavin kinase</fullName>
            <ecNumber evidence="15">2.7.1.26</ecNumber>
        </recommendedName>
        <alternativeName>
            <fullName evidence="15">Flavokinase</fullName>
        </alternativeName>
    </domain>
    <domain>
        <recommendedName>
            <fullName evidence="15">FMN adenylyltransferase</fullName>
            <ecNumber evidence="15">2.7.7.2</ecNumber>
        </recommendedName>
        <alternativeName>
            <fullName evidence="15">FAD pyrophosphorylase</fullName>
        </alternativeName>
        <alternativeName>
            <fullName evidence="15">FAD synthase</fullName>
        </alternativeName>
    </domain>
</protein>
<organism evidence="17 18">
    <name type="scientific">Hanamia caeni</name>
    <dbReference type="NCBI Taxonomy" id="2294116"/>
    <lineage>
        <taxon>Bacteria</taxon>
        <taxon>Pseudomonadati</taxon>
        <taxon>Bacteroidota</taxon>
        <taxon>Chitinophagia</taxon>
        <taxon>Chitinophagales</taxon>
        <taxon>Chitinophagaceae</taxon>
        <taxon>Hanamia</taxon>
    </lineage>
</organism>
<evidence type="ECO:0000259" key="16">
    <source>
        <dbReference type="SMART" id="SM00904"/>
    </source>
</evidence>
<comment type="catalytic activity">
    <reaction evidence="13 15">
        <text>riboflavin + ATP = FMN + ADP + H(+)</text>
        <dbReference type="Rhea" id="RHEA:14357"/>
        <dbReference type="ChEBI" id="CHEBI:15378"/>
        <dbReference type="ChEBI" id="CHEBI:30616"/>
        <dbReference type="ChEBI" id="CHEBI:57986"/>
        <dbReference type="ChEBI" id="CHEBI:58210"/>
        <dbReference type="ChEBI" id="CHEBI:456216"/>
        <dbReference type="EC" id="2.7.1.26"/>
    </reaction>
</comment>
<dbReference type="EC" id="2.7.7.2" evidence="15"/>
<gene>
    <name evidence="17" type="ORF">EFY79_09785</name>
</gene>
<evidence type="ECO:0000256" key="4">
    <source>
        <dbReference type="ARBA" id="ARBA00022630"/>
    </source>
</evidence>
<dbReference type="InterPro" id="IPR002606">
    <property type="entry name" value="Riboflavin_kinase_bac"/>
</dbReference>
<dbReference type="PIRSF" id="PIRSF004491">
    <property type="entry name" value="FAD_Synth"/>
    <property type="match status" value="1"/>
</dbReference>
<evidence type="ECO:0000256" key="15">
    <source>
        <dbReference type="PIRNR" id="PIRNR004491"/>
    </source>
</evidence>
<dbReference type="Pfam" id="PF01687">
    <property type="entry name" value="Flavokinase"/>
    <property type="match status" value="1"/>
</dbReference>
<dbReference type="Gene3D" id="2.40.30.30">
    <property type="entry name" value="Riboflavin kinase-like"/>
    <property type="match status" value="1"/>
</dbReference>
<dbReference type="InterPro" id="IPR023465">
    <property type="entry name" value="Riboflavin_kinase_dom_sf"/>
</dbReference>
<keyword evidence="6 15" id="KW-0808">Transferase</keyword>
<dbReference type="NCBIfam" id="TIGR00083">
    <property type="entry name" value="ribF"/>
    <property type="match status" value="1"/>
</dbReference>
<sequence>MKVHRDINNLPAFKNAAVTIGTFDGVHTGHLQVIHQLKKEAEINNGESVIITFDPHPRMVLSRNQNRPSIQLLTTLSEKTELIARENVDHLVVVPFTLEFSNQTAEEYISDFLVKKFNPTTIIIGYDHRFGNNRTGDYRLLEKYQKEFNYVVKEIPEHVLNHITISSTKIRTSLQKGDLETAKECLGYDYFFEGEVVDGNKLGRTIGYPTANLEIKNKNKLIPENGIYAVTLEIGGYTQNDGSAFAPQSSHKGMMSIGVRPTIEDNRRTIEVNIFDFSNDIYGKIVRVYVKYFLRNEEKFATMEQLKNQIYRDEIKSRNLLK</sequence>
<dbReference type="NCBIfam" id="NF004160">
    <property type="entry name" value="PRK05627.1-3"/>
    <property type="match status" value="1"/>
</dbReference>
<evidence type="ECO:0000256" key="11">
    <source>
        <dbReference type="ARBA" id="ARBA00022840"/>
    </source>
</evidence>
<comment type="catalytic activity">
    <reaction evidence="14 15">
        <text>FMN + ATP + H(+) = FAD + diphosphate</text>
        <dbReference type="Rhea" id="RHEA:17237"/>
        <dbReference type="ChEBI" id="CHEBI:15378"/>
        <dbReference type="ChEBI" id="CHEBI:30616"/>
        <dbReference type="ChEBI" id="CHEBI:33019"/>
        <dbReference type="ChEBI" id="CHEBI:57692"/>
        <dbReference type="ChEBI" id="CHEBI:58210"/>
        <dbReference type="EC" id="2.7.7.2"/>
    </reaction>
</comment>
<dbReference type="Proteomes" id="UP000267223">
    <property type="component" value="Unassembled WGS sequence"/>
</dbReference>
<evidence type="ECO:0000256" key="7">
    <source>
        <dbReference type="ARBA" id="ARBA00022695"/>
    </source>
</evidence>
<keyword evidence="11 15" id="KW-0067">ATP-binding</keyword>
<dbReference type="PANTHER" id="PTHR22749">
    <property type="entry name" value="RIBOFLAVIN KINASE/FMN ADENYLYLTRANSFERASE"/>
    <property type="match status" value="1"/>
</dbReference>
<evidence type="ECO:0000256" key="14">
    <source>
        <dbReference type="ARBA" id="ARBA00049494"/>
    </source>
</evidence>
<dbReference type="FunFam" id="3.40.50.620:FF:000021">
    <property type="entry name" value="Riboflavin biosynthesis protein"/>
    <property type="match status" value="1"/>
</dbReference>
<dbReference type="NCBIfam" id="NF004162">
    <property type="entry name" value="PRK05627.1-5"/>
    <property type="match status" value="1"/>
</dbReference>
<keyword evidence="10 15" id="KW-0274">FAD</keyword>
<dbReference type="InterPro" id="IPR023468">
    <property type="entry name" value="Riboflavin_kinase"/>
</dbReference>
<dbReference type="CDD" id="cd02064">
    <property type="entry name" value="FAD_synthetase_N"/>
    <property type="match status" value="1"/>
</dbReference>
<keyword evidence="8 15" id="KW-0547">Nucleotide-binding</keyword>
<dbReference type="GO" id="GO:0005524">
    <property type="term" value="F:ATP binding"/>
    <property type="evidence" value="ECO:0007669"/>
    <property type="project" value="UniProtKB-UniRule"/>
</dbReference>
<dbReference type="OrthoDB" id="9803667at2"/>
<evidence type="ECO:0000256" key="13">
    <source>
        <dbReference type="ARBA" id="ARBA00047880"/>
    </source>
</evidence>
<dbReference type="InterPro" id="IPR015864">
    <property type="entry name" value="FAD_synthase"/>
</dbReference>
<dbReference type="AlphaFoldDB" id="A0A3M9NFP5"/>
<evidence type="ECO:0000256" key="6">
    <source>
        <dbReference type="ARBA" id="ARBA00022679"/>
    </source>
</evidence>
<accession>A0A3M9NFP5</accession>
<dbReference type="NCBIfam" id="TIGR00125">
    <property type="entry name" value="cyt_tran_rel"/>
    <property type="match status" value="1"/>
</dbReference>
<name>A0A3M9NFP5_9BACT</name>
<dbReference type="GO" id="GO:0009231">
    <property type="term" value="P:riboflavin biosynthetic process"/>
    <property type="evidence" value="ECO:0007669"/>
    <property type="project" value="InterPro"/>
</dbReference>
<evidence type="ECO:0000256" key="5">
    <source>
        <dbReference type="ARBA" id="ARBA00022643"/>
    </source>
</evidence>
<evidence type="ECO:0000256" key="8">
    <source>
        <dbReference type="ARBA" id="ARBA00022741"/>
    </source>
</evidence>
<comment type="pathway">
    <text evidence="2 15">Cofactor biosynthesis; FAD biosynthesis; FAD from FMN: step 1/1.</text>
</comment>
<dbReference type="Gene3D" id="3.40.50.620">
    <property type="entry name" value="HUPs"/>
    <property type="match status" value="1"/>
</dbReference>
<evidence type="ECO:0000313" key="17">
    <source>
        <dbReference type="EMBL" id="RNI36609.1"/>
    </source>
</evidence>